<name>A0A6I9RMP9_ELAGV</name>
<gene>
    <name evidence="3" type="primary">LOC105050523</name>
</gene>
<dbReference type="InterPro" id="IPR044243">
    <property type="entry name" value="FLU"/>
</dbReference>
<accession>A0A6I9RMP9</accession>
<evidence type="ECO:0000256" key="1">
    <source>
        <dbReference type="PROSITE-ProRule" id="PRU00339"/>
    </source>
</evidence>
<proteinExistence type="predicted"/>
<dbReference type="KEGG" id="egu:105050523"/>
<dbReference type="OrthoDB" id="286233at2759"/>
<organism evidence="2 3">
    <name type="scientific">Elaeis guineensis var. tenera</name>
    <name type="common">Oil palm</name>
    <dbReference type="NCBI Taxonomy" id="51953"/>
    <lineage>
        <taxon>Eukaryota</taxon>
        <taxon>Viridiplantae</taxon>
        <taxon>Streptophyta</taxon>
        <taxon>Embryophyta</taxon>
        <taxon>Tracheophyta</taxon>
        <taxon>Spermatophyta</taxon>
        <taxon>Magnoliopsida</taxon>
        <taxon>Liliopsida</taxon>
        <taxon>Arecaceae</taxon>
        <taxon>Arecoideae</taxon>
        <taxon>Cocoseae</taxon>
        <taxon>Elaeidinae</taxon>
        <taxon>Elaeis</taxon>
    </lineage>
</organism>
<dbReference type="SUPFAM" id="SSF48452">
    <property type="entry name" value="TPR-like"/>
    <property type="match status" value="1"/>
</dbReference>
<evidence type="ECO:0000313" key="2">
    <source>
        <dbReference type="Proteomes" id="UP000504607"/>
    </source>
</evidence>
<dbReference type="Proteomes" id="UP000504607">
    <property type="component" value="Chromosome 1"/>
</dbReference>
<feature type="repeat" description="TPR" evidence="1">
    <location>
        <begin position="258"/>
        <end position="291"/>
    </location>
</feature>
<dbReference type="SMART" id="SM00028">
    <property type="entry name" value="TPR"/>
    <property type="match status" value="2"/>
</dbReference>
<dbReference type="Pfam" id="PF13424">
    <property type="entry name" value="TPR_12"/>
    <property type="match status" value="1"/>
</dbReference>
<dbReference type="InterPro" id="IPR019734">
    <property type="entry name" value="TPR_rpt"/>
</dbReference>
<evidence type="ECO:0000313" key="3">
    <source>
        <dbReference type="RefSeq" id="XP_010928890.1"/>
    </source>
</evidence>
<dbReference type="Gene3D" id="1.25.40.10">
    <property type="entry name" value="Tetratricopeptide repeat domain"/>
    <property type="match status" value="1"/>
</dbReference>
<dbReference type="PROSITE" id="PS50005">
    <property type="entry name" value="TPR"/>
    <property type="match status" value="1"/>
</dbReference>
<protein>
    <submittedName>
        <fullName evidence="3">Protein FLUORESCENT IN BLUE LIGHT, chloroplastic isoform X1</fullName>
    </submittedName>
</protein>
<reference evidence="3" key="1">
    <citation type="submission" date="2025-08" db="UniProtKB">
        <authorList>
            <consortium name="RefSeq"/>
        </authorList>
    </citation>
    <scope>IDENTIFICATION</scope>
</reference>
<dbReference type="RefSeq" id="XP_010928890.1">
    <property type="nucleotide sequence ID" value="XM_010930588.3"/>
</dbReference>
<dbReference type="PANTHER" id="PTHR47310">
    <property type="entry name" value="PROTEIN FLUORESCENT IN BLUE LIGHT, CHLOROPLASTIC"/>
    <property type="match status" value="1"/>
</dbReference>
<dbReference type="InterPro" id="IPR011990">
    <property type="entry name" value="TPR-like_helical_dom_sf"/>
</dbReference>
<dbReference type="PANTHER" id="PTHR47310:SF2">
    <property type="entry name" value="PROTEIN FLUORESCENT IN BLUE LIGHT, CHLOROPLASTIC"/>
    <property type="match status" value="1"/>
</dbReference>
<keyword evidence="2" id="KW-1185">Reference proteome</keyword>
<dbReference type="AlphaFoldDB" id="A0A6I9RMP9"/>
<dbReference type="InParanoid" id="A0A6I9RMP9"/>
<sequence>MAMLCQPLSRPKAGEVFRPFLSSSKALSGRICATEQWVFLPSRKEKRALFLMKLHVPLWKSQSLSSCKFSCPIADGLQKARSGARDGKISGLCHMVMECISNHQKVMPYDLSKAVVLANSLMLVLPLRVLAETCEAARNPFTEMPLLFAIALIGAAVGGLLARQRRGELERLNDQLRQINVALRRQAKIESYAPSLSYTPGGRISESEVIVDPRKQQLITILRTGKNFLRNQDLEKASVEFKAAFDLARSLGDHLEEKKAARGLGASLQRLGRYKEAIKYYSKVLEISRQEGDDSGSTEAYGAIADCYAELGELERAAKFYDKYIGRLESD</sequence>
<dbReference type="GO" id="GO:0015995">
    <property type="term" value="P:chlorophyll biosynthetic process"/>
    <property type="evidence" value="ECO:0007669"/>
    <property type="project" value="InterPro"/>
</dbReference>
<dbReference type="GeneID" id="105050523"/>
<keyword evidence="1" id="KW-0802">TPR repeat</keyword>